<dbReference type="AlphaFoldDB" id="A0A5C0SGY2"/>
<dbReference type="KEGG" id="crs:FQB35_11660"/>
<evidence type="ECO:0000256" key="1">
    <source>
        <dbReference type="SAM" id="Phobius"/>
    </source>
</evidence>
<gene>
    <name evidence="2" type="ORF">FQB35_11660</name>
</gene>
<accession>A0A5C0SGY2</accession>
<feature type="transmembrane region" description="Helical" evidence="1">
    <location>
        <begin position="45"/>
        <end position="65"/>
    </location>
</feature>
<keyword evidence="1" id="KW-1133">Transmembrane helix</keyword>
<proteinExistence type="predicted"/>
<dbReference type="EMBL" id="CP042243">
    <property type="protein sequence ID" value="QEK12927.1"/>
    <property type="molecule type" value="Genomic_DNA"/>
</dbReference>
<organism evidence="2 3">
    <name type="scientific">Crassaminicella thermophila</name>
    <dbReference type="NCBI Taxonomy" id="2599308"/>
    <lineage>
        <taxon>Bacteria</taxon>
        <taxon>Bacillati</taxon>
        <taxon>Bacillota</taxon>
        <taxon>Clostridia</taxon>
        <taxon>Eubacteriales</taxon>
        <taxon>Clostridiaceae</taxon>
        <taxon>Crassaminicella</taxon>
    </lineage>
</organism>
<dbReference type="OrthoDB" id="3628949at2"/>
<sequence length="90" mass="10705">MIHRKKNTSIKKLLWSLIILGFLIMEFPGVFFINRIDPIILGFPFIYGFMLIMWLYMCIITFIGYKTNWGSNKNFQEKNDITHMKGDHAE</sequence>
<feature type="transmembrane region" description="Helical" evidence="1">
    <location>
        <begin position="12"/>
        <end position="33"/>
    </location>
</feature>
<evidence type="ECO:0000313" key="2">
    <source>
        <dbReference type="EMBL" id="QEK12927.1"/>
    </source>
</evidence>
<dbReference type="Proteomes" id="UP000324646">
    <property type="component" value="Chromosome"/>
</dbReference>
<keyword evidence="1" id="KW-0812">Transmembrane</keyword>
<reference evidence="2 3" key="1">
    <citation type="submission" date="2019-07" db="EMBL/GenBank/DDBJ databases">
        <title>Complete genome of Crassaminicella thermophila SY095.</title>
        <authorList>
            <person name="Li X."/>
        </authorList>
    </citation>
    <scope>NUCLEOTIDE SEQUENCE [LARGE SCALE GENOMIC DNA]</scope>
    <source>
        <strain evidence="2 3">SY095</strain>
    </source>
</reference>
<dbReference type="RefSeq" id="WP_148810063.1">
    <property type="nucleotide sequence ID" value="NZ_CP042243.1"/>
</dbReference>
<evidence type="ECO:0000313" key="3">
    <source>
        <dbReference type="Proteomes" id="UP000324646"/>
    </source>
</evidence>
<name>A0A5C0SGY2_CRATE</name>
<keyword evidence="1" id="KW-0472">Membrane</keyword>
<protein>
    <submittedName>
        <fullName evidence="2">Uncharacterized protein</fullName>
    </submittedName>
</protein>
<keyword evidence="3" id="KW-1185">Reference proteome</keyword>